<dbReference type="GO" id="GO:0008270">
    <property type="term" value="F:zinc ion binding"/>
    <property type="evidence" value="ECO:0007669"/>
    <property type="project" value="InterPro"/>
</dbReference>
<dbReference type="InterPro" id="IPR002711">
    <property type="entry name" value="HNH"/>
</dbReference>
<name>A0A364JSR7_9HYPH</name>
<dbReference type="InterPro" id="IPR003615">
    <property type="entry name" value="HNH_nuc"/>
</dbReference>
<evidence type="ECO:0000259" key="1">
    <source>
        <dbReference type="Pfam" id="PF01844"/>
    </source>
</evidence>
<keyword evidence="2" id="KW-0255">Endonuclease</keyword>
<dbReference type="AlphaFoldDB" id="A0A364JSR7"/>
<feature type="domain" description="HNH" evidence="1">
    <location>
        <begin position="31"/>
        <end position="76"/>
    </location>
</feature>
<accession>A0A364JSR7</accession>
<dbReference type="GO" id="GO:0004519">
    <property type="term" value="F:endonuclease activity"/>
    <property type="evidence" value="ECO:0007669"/>
    <property type="project" value="UniProtKB-KW"/>
</dbReference>
<sequence>MTSQAKPWRNWYKTARWQRKREALFAEHPLCVMCLQSEIVTVADTADHVIPHRGDYDLFWHGELQALCASCHSSLKQREELGQDVVRFGPDGWPIS</sequence>
<dbReference type="Proteomes" id="UP000249453">
    <property type="component" value="Unassembled WGS sequence"/>
</dbReference>
<comment type="caution">
    <text evidence="2">The sequence shown here is derived from an EMBL/GenBank/DDBJ whole genome shotgun (WGS) entry which is preliminary data.</text>
</comment>
<gene>
    <name evidence="2" type="ORF">C7374_11451</name>
</gene>
<dbReference type="CDD" id="cd00085">
    <property type="entry name" value="HNHc"/>
    <property type="match status" value="1"/>
</dbReference>
<keyword evidence="3" id="KW-1185">Reference proteome</keyword>
<evidence type="ECO:0000313" key="2">
    <source>
        <dbReference type="EMBL" id="RAK26365.1"/>
    </source>
</evidence>
<organism evidence="2 3">
    <name type="scientific">Falsochrobactrum ovis</name>
    <dbReference type="NCBI Taxonomy" id="1293442"/>
    <lineage>
        <taxon>Bacteria</taxon>
        <taxon>Pseudomonadati</taxon>
        <taxon>Pseudomonadota</taxon>
        <taxon>Alphaproteobacteria</taxon>
        <taxon>Hyphomicrobiales</taxon>
        <taxon>Brucellaceae</taxon>
        <taxon>Falsochrobactrum</taxon>
    </lineage>
</organism>
<protein>
    <submittedName>
        <fullName evidence="2">HNH endonuclease</fullName>
    </submittedName>
</protein>
<dbReference type="Gene3D" id="1.10.30.50">
    <property type="match status" value="1"/>
</dbReference>
<reference evidence="2 3" key="1">
    <citation type="submission" date="2018-06" db="EMBL/GenBank/DDBJ databases">
        <title>Genomic Encyclopedia of Type Strains, Phase IV (KMG-IV): sequencing the most valuable type-strain genomes for metagenomic binning, comparative biology and taxonomic classification.</title>
        <authorList>
            <person name="Goeker M."/>
        </authorList>
    </citation>
    <scope>NUCLEOTIDE SEQUENCE [LARGE SCALE GENOMIC DNA]</scope>
    <source>
        <strain evidence="2 3">DSM 26720</strain>
    </source>
</reference>
<dbReference type="EMBL" id="QLMK01000014">
    <property type="protein sequence ID" value="RAK26365.1"/>
    <property type="molecule type" value="Genomic_DNA"/>
</dbReference>
<keyword evidence="2" id="KW-0378">Hydrolase</keyword>
<dbReference type="GO" id="GO:0003676">
    <property type="term" value="F:nucleic acid binding"/>
    <property type="evidence" value="ECO:0007669"/>
    <property type="project" value="InterPro"/>
</dbReference>
<proteinExistence type="predicted"/>
<keyword evidence="2" id="KW-0540">Nuclease</keyword>
<evidence type="ECO:0000313" key="3">
    <source>
        <dbReference type="Proteomes" id="UP000249453"/>
    </source>
</evidence>
<dbReference type="Pfam" id="PF01844">
    <property type="entry name" value="HNH"/>
    <property type="match status" value="1"/>
</dbReference>